<feature type="compositionally biased region" description="Acidic residues" evidence="1">
    <location>
        <begin position="451"/>
        <end position="461"/>
    </location>
</feature>
<protein>
    <submittedName>
        <fullName evidence="2">Uncharacterized protein</fullName>
    </submittedName>
</protein>
<keyword evidence="3" id="KW-1185">Reference proteome</keyword>
<evidence type="ECO:0000256" key="1">
    <source>
        <dbReference type="SAM" id="MobiDB-lite"/>
    </source>
</evidence>
<dbReference type="Proteomes" id="UP001500518">
    <property type="component" value="Unassembled WGS sequence"/>
</dbReference>
<dbReference type="EMBL" id="BAABHV010000004">
    <property type="protein sequence ID" value="GAA5047856.1"/>
    <property type="molecule type" value="Genomic_DNA"/>
</dbReference>
<reference evidence="3" key="1">
    <citation type="journal article" date="2019" name="Int. J. Syst. Evol. Microbiol.">
        <title>The Global Catalogue of Microorganisms (GCM) 10K type strain sequencing project: providing services to taxonomists for standard genome sequencing and annotation.</title>
        <authorList>
            <consortium name="The Broad Institute Genomics Platform"/>
            <consortium name="The Broad Institute Genome Sequencing Center for Infectious Disease"/>
            <person name="Wu L."/>
            <person name="Ma J."/>
        </authorList>
    </citation>
    <scope>NUCLEOTIDE SEQUENCE [LARGE SCALE GENOMIC DNA]</scope>
    <source>
        <strain evidence="3">JCM 18014</strain>
    </source>
</reference>
<evidence type="ECO:0000313" key="3">
    <source>
        <dbReference type="Proteomes" id="UP001500518"/>
    </source>
</evidence>
<feature type="region of interest" description="Disordered" evidence="1">
    <location>
        <begin position="536"/>
        <end position="574"/>
    </location>
</feature>
<accession>A0ABP9K1R1</accession>
<comment type="caution">
    <text evidence="2">The sequence shown here is derived from an EMBL/GenBank/DDBJ whole genome shotgun (WGS) entry which is preliminary data.</text>
</comment>
<feature type="region of interest" description="Disordered" evidence="1">
    <location>
        <begin position="446"/>
        <end position="515"/>
    </location>
</feature>
<gene>
    <name evidence="2" type="ORF">GCM10023208_04550</name>
</gene>
<sequence>MDNSPLNTLMIELLRRATAAFPDLRAQLDAYLEMRAKTEERDTGGKLTSAARKAREVLRNNLLLQMPLKRALRQYEKAVRKRRAKAQKAAAEAMLSFVEWEQYQIELDILSEESPAIEEDVPPSRERTDQDKIDAMVRPFIERLMSRGNAASTIGRLPVFASDLISKLISDWRDDPDFQNPENLWVQMMRAGVLDAYTGGMTAEEAAAIDYARHTLKDDAGAAEFARAAREDCGLPAGFSTSFLEGLYHLRSCLAEVSEGQARAYARAQRLVHDRDVDFLGKVLGLTEQGDLDRLQALVHFLIQRRAYEARDAGLEIQLVAVRSAFERLEAHNRSTDDWARDVPKMIESLAQDFADTVPGAEAFEVLLASGFRLSSTYEEVARLAEQRREEERREMFLDDIRWACSVEQPFKVVGETVHLEWDEGFKEIDAKVWDRASWEAEHGPLFSDYASEDETDDELTNDWPEAGKGDESGTVLPTGHQDDVPLLTDQKDGPATSTDETESSSRVSANLPVIAEPQVAVSTSLFDFEEREEAGYAALDSARPPRTEQPSAVQKPRPMTRKTIDNLTEEDFR</sequence>
<evidence type="ECO:0000313" key="2">
    <source>
        <dbReference type="EMBL" id="GAA5047856.1"/>
    </source>
</evidence>
<name>A0ABP9K1R1_9SPHN</name>
<dbReference type="RefSeq" id="WP_346031520.1">
    <property type="nucleotide sequence ID" value="NZ_BAABHV010000004.1"/>
</dbReference>
<proteinExistence type="predicted"/>
<organism evidence="2 3">
    <name type="scientific">Erythrobacter westpacificensis</name>
    <dbReference type="NCBI Taxonomy" id="1055231"/>
    <lineage>
        <taxon>Bacteria</taxon>
        <taxon>Pseudomonadati</taxon>
        <taxon>Pseudomonadota</taxon>
        <taxon>Alphaproteobacteria</taxon>
        <taxon>Sphingomonadales</taxon>
        <taxon>Erythrobacteraceae</taxon>
        <taxon>Erythrobacter/Porphyrobacter group</taxon>
        <taxon>Erythrobacter</taxon>
    </lineage>
</organism>